<dbReference type="InterPro" id="IPR036249">
    <property type="entry name" value="Thioredoxin-like_sf"/>
</dbReference>
<dbReference type="AlphaFoldDB" id="A9V405"/>
<dbReference type="PANTHER" id="PTHR13274:SF2">
    <property type="entry name" value="SMALL RIBOSOMAL SUBUNIT PROTEIN MS25"/>
    <property type="match status" value="1"/>
</dbReference>
<keyword evidence="6" id="KW-1185">Reference proteome</keyword>
<comment type="subcellular location">
    <subcellularLocation>
        <location evidence="1">Mitochondrion</location>
    </subcellularLocation>
</comment>
<evidence type="ECO:0000256" key="4">
    <source>
        <dbReference type="ARBA" id="ARBA00023274"/>
    </source>
</evidence>
<evidence type="ECO:0000313" key="6">
    <source>
        <dbReference type="Proteomes" id="UP000001357"/>
    </source>
</evidence>
<keyword evidence="4" id="KW-0687">Ribonucleoprotein</keyword>
<dbReference type="GO" id="GO:0005840">
    <property type="term" value="C:ribosome"/>
    <property type="evidence" value="ECO:0007669"/>
    <property type="project" value="UniProtKB-KW"/>
</dbReference>
<evidence type="ECO:0000256" key="3">
    <source>
        <dbReference type="ARBA" id="ARBA00023128"/>
    </source>
</evidence>
<dbReference type="EMBL" id="CH991557">
    <property type="protein sequence ID" value="EDQ87897.1"/>
    <property type="molecule type" value="Genomic_DNA"/>
</dbReference>
<dbReference type="GeneID" id="5892694"/>
<evidence type="ECO:0000313" key="5">
    <source>
        <dbReference type="EMBL" id="EDQ87897.1"/>
    </source>
</evidence>
<evidence type="ECO:0008006" key="7">
    <source>
        <dbReference type="Google" id="ProtNLM"/>
    </source>
</evidence>
<dbReference type="InterPro" id="IPR040049">
    <property type="entry name" value="Ribosomal_mS25/mL61"/>
</dbReference>
<dbReference type="GO" id="GO:0005739">
    <property type="term" value="C:mitochondrion"/>
    <property type="evidence" value="ECO:0007669"/>
    <property type="project" value="UniProtKB-SubCell"/>
</dbReference>
<keyword evidence="2" id="KW-0689">Ribosomal protein</keyword>
<evidence type="ECO:0000256" key="2">
    <source>
        <dbReference type="ARBA" id="ARBA00022980"/>
    </source>
</evidence>
<dbReference type="GO" id="GO:0003735">
    <property type="term" value="F:structural constituent of ribosome"/>
    <property type="evidence" value="ECO:0007669"/>
    <property type="project" value="InterPro"/>
</dbReference>
<dbReference type="RefSeq" id="XP_001747430.1">
    <property type="nucleotide sequence ID" value="XM_001747378.1"/>
</dbReference>
<evidence type="ECO:0000256" key="1">
    <source>
        <dbReference type="ARBA" id="ARBA00004173"/>
    </source>
</evidence>
<proteinExistence type="predicted"/>
<accession>A9V405</accession>
<reference evidence="5 6" key="1">
    <citation type="journal article" date="2008" name="Nature">
        <title>The genome of the choanoflagellate Monosiga brevicollis and the origin of metazoans.</title>
        <authorList>
            <consortium name="JGI Sequencing"/>
            <person name="King N."/>
            <person name="Westbrook M.J."/>
            <person name="Young S.L."/>
            <person name="Kuo A."/>
            <person name="Abedin M."/>
            <person name="Chapman J."/>
            <person name="Fairclough S."/>
            <person name="Hellsten U."/>
            <person name="Isogai Y."/>
            <person name="Letunic I."/>
            <person name="Marr M."/>
            <person name="Pincus D."/>
            <person name="Putnam N."/>
            <person name="Rokas A."/>
            <person name="Wright K.J."/>
            <person name="Zuzow R."/>
            <person name="Dirks W."/>
            <person name="Good M."/>
            <person name="Goodstein D."/>
            <person name="Lemons D."/>
            <person name="Li W."/>
            <person name="Lyons J.B."/>
            <person name="Morris A."/>
            <person name="Nichols S."/>
            <person name="Richter D.J."/>
            <person name="Salamov A."/>
            <person name="Bork P."/>
            <person name="Lim W.A."/>
            <person name="Manning G."/>
            <person name="Miller W.T."/>
            <person name="McGinnis W."/>
            <person name="Shapiro H."/>
            <person name="Tjian R."/>
            <person name="Grigoriev I.V."/>
            <person name="Rokhsar D."/>
        </authorList>
    </citation>
    <scope>NUCLEOTIDE SEQUENCE [LARGE SCALE GENOMIC DNA]</scope>
    <source>
        <strain evidence="6">MX1 / ATCC 50154</strain>
    </source>
</reference>
<gene>
    <name evidence="5" type="ORF">MONBRDRAFT_33157</name>
</gene>
<dbReference type="SUPFAM" id="SSF52833">
    <property type="entry name" value="Thioredoxin-like"/>
    <property type="match status" value="1"/>
</dbReference>
<dbReference type="Proteomes" id="UP000001357">
    <property type="component" value="Unassembled WGS sequence"/>
</dbReference>
<dbReference type="PANTHER" id="PTHR13274">
    <property type="entry name" value="MITOCHONDRIAL RIBOSOMAL PROTEIN S25"/>
    <property type="match status" value="1"/>
</dbReference>
<protein>
    <recommendedName>
        <fullName evidence="7">Ribosomal protein/NADH dehydrogenase domain-containing protein</fullName>
    </recommendedName>
</protein>
<organism evidence="5 6">
    <name type="scientific">Monosiga brevicollis</name>
    <name type="common">Choanoflagellate</name>
    <dbReference type="NCBI Taxonomy" id="81824"/>
    <lineage>
        <taxon>Eukaryota</taxon>
        <taxon>Choanoflagellata</taxon>
        <taxon>Craspedida</taxon>
        <taxon>Salpingoecidae</taxon>
        <taxon>Monosiga</taxon>
    </lineage>
</organism>
<dbReference type="GO" id="GO:1990904">
    <property type="term" value="C:ribonucleoprotein complex"/>
    <property type="evidence" value="ECO:0007669"/>
    <property type="project" value="UniProtKB-KW"/>
</dbReference>
<dbReference type="KEGG" id="mbr:MONBRDRAFT_33157"/>
<dbReference type="InParanoid" id="A9V405"/>
<keyword evidence="3" id="KW-0496">Mitochondrion</keyword>
<name>A9V405_MONBE</name>
<sequence length="102" mass="11363">MSGNVLHRLQQQVIRLKPVITSIHCNYKLKGPGQAGARHFAREHLPAIRFHNPQIATLKKGDDALAAQLIVNETEIIDVTGMHSNDILQTLLERYGETTDAN</sequence>